<evidence type="ECO:0000256" key="1">
    <source>
        <dbReference type="SAM" id="MobiDB-lite"/>
    </source>
</evidence>
<dbReference type="Proteomes" id="UP000504630">
    <property type="component" value="Chromosome 2"/>
</dbReference>
<accession>A0A6J2QSC8</accession>
<keyword evidence="2" id="KW-0472">Membrane</keyword>
<feature type="region of interest" description="Disordered" evidence="1">
    <location>
        <begin position="218"/>
        <end position="263"/>
    </location>
</feature>
<dbReference type="RefSeq" id="XP_029300621.1">
    <property type="nucleotide sequence ID" value="XM_029444761.1"/>
</dbReference>
<feature type="transmembrane region" description="Helical" evidence="2">
    <location>
        <begin position="168"/>
        <end position="191"/>
    </location>
</feature>
<dbReference type="InterPro" id="IPR013783">
    <property type="entry name" value="Ig-like_fold"/>
</dbReference>
<dbReference type="SMART" id="SM00409">
    <property type="entry name" value="IG"/>
    <property type="match status" value="1"/>
</dbReference>
<dbReference type="GeneID" id="115016741"/>
<keyword evidence="5" id="KW-1185">Reference proteome</keyword>
<evidence type="ECO:0000313" key="6">
    <source>
        <dbReference type="RefSeq" id="XP_029300621.1"/>
    </source>
</evidence>
<evidence type="ECO:0000259" key="4">
    <source>
        <dbReference type="PROSITE" id="PS50835"/>
    </source>
</evidence>
<evidence type="ECO:0000256" key="3">
    <source>
        <dbReference type="SAM" id="SignalP"/>
    </source>
</evidence>
<feature type="compositionally biased region" description="Pro residues" evidence="1">
    <location>
        <begin position="222"/>
        <end position="236"/>
    </location>
</feature>
<dbReference type="Pfam" id="PF13927">
    <property type="entry name" value="Ig_3"/>
    <property type="match status" value="1"/>
</dbReference>
<keyword evidence="2" id="KW-1133">Transmembrane helix</keyword>
<name>A0A6J2QSC8_COTGO</name>
<keyword evidence="2" id="KW-0812">Transmembrane</keyword>
<gene>
    <name evidence="6" type="primary">btla</name>
</gene>
<dbReference type="InterPro" id="IPR003599">
    <property type="entry name" value="Ig_sub"/>
</dbReference>
<dbReference type="AlphaFoldDB" id="A0A6J2QSC8"/>
<dbReference type="InterPro" id="IPR003598">
    <property type="entry name" value="Ig_sub2"/>
</dbReference>
<dbReference type="CDD" id="cd00096">
    <property type="entry name" value="Ig"/>
    <property type="match status" value="1"/>
</dbReference>
<dbReference type="GO" id="GO:0038023">
    <property type="term" value="F:signaling receptor activity"/>
    <property type="evidence" value="ECO:0007669"/>
    <property type="project" value="InterPro"/>
</dbReference>
<dbReference type="InParanoid" id="A0A6J2QSC8"/>
<reference evidence="6" key="1">
    <citation type="submission" date="2025-08" db="UniProtKB">
        <authorList>
            <consortium name="RefSeq"/>
        </authorList>
    </citation>
    <scope>IDENTIFICATION</scope>
</reference>
<dbReference type="GO" id="GO:0002768">
    <property type="term" value="P:immune response-regulating cell surface receptor signaling pathway"/>
    <property type="evidence" value="ECO:0007669"/>
    <property type="project" value="InterPro"/>
</dbReference>
<dbReference type="InterPro" id="IPR039257">
    <property type="entry name" value="BTLA"/>
</dbReference>
<keyword evidence="3" id="KW-0732">Signal</keyword>
<dbReference type="InterPro" id="IPR036179">
    <property type="entry name" value="Ig-like_dom_sf"/>
</dbReference>
<protein>
    <submittedName>
        <fullName evidence="6">B- and T-lymphocyte attenuator</fullName>
    </submittedName>
</protein>
<dbReference type="SUPFAM" id="SSF48726">
    <property type="entry name" value="Immunoglobulin"/>
    <property type="match status" value="1"/>
</dbReference>
<organism evidence="5 6">
    <name type="scientific">Cottoperca gobio</name>
    <name type="common">Frogmouth</name>
    <name type="synonym">Aphritis gobio</name>
    <dbReference type="NCBI Taxonomy" id="56716"/>
    <lineage>
        <taxon>Eukaryota</taxon>
        <taxon>Metazoa</taxon>
        <taxon>Chordata</taxon>
        <taxon>Craniata</taxon>
        <taxon>Vertebrata</taxon>
        <taxon>Euteleostomi</taxon>
        <taxon>Actinopterygii</taxon>
        <taxon>Neopterygii</taxon>
        <taxon>Teleostei</taxon>
        <taxon>Neoteleostei</taxon>
        <taxon>Acanthomorphata</taxon>
        <taxon>Eupercaria</taxon>
        <taxon>Perciformes</taxon>
        <taxon>Notothenioidei</taxon>
        <taxon>Bovichtidae</taxon>
        <taxon>Cottoperca</taxon>
    </lineage>
</organism>
<dbReference type="Gene3D" id="2.60.40.10">
    <property type="entry name" value="Immunoglobulins"/>
    <property type="match status" value="1"/>
</dbReference>
<sequence>MTGGFLSVPIMRPNHRRTILQVSLWAALLLTLKADNEDSDCEVETKVPRDTYYEAFLGEDLRINCTVAFCDDSPPTVSWYKREENDVRVNVSSSSHITTEWKLFSRLEGGLFLIFQKILRNDSGVYTCRSGGSVSHNINVSVHGERERSTSVNETEESSLDSNPTVDVWLYMYSAAGILALVVMVIIISVVSMRGCEGKSKEETQTENQYTAFPMVEQPFPHARPQPSPRGSPSAPPSRRSFRTKTPPSQPNELPLPRDNEHVYGKVQENRERRGNTAEEETSSVVYAALNHQLPARAAAQPRRPKEEPSEYAAIRVKDSSPTRLNYFKADDFSH</sequence>
<feature type="signal peptide" evidence="3">
    <location>
        <begin position="1"/>
        <end position="34"/>
    </location>
</feature>
<proteinExistence type="predicted"/>
<dbReference type="InterPro" id="IPR007110">
    <property type="entry name" value="Ig-like_dom"/>
</dbReference>
<dbReference type="PANTHER" id="PTHR37996:SF1">
    <property type="entry name" value="B- AND T-LYMPHOCYTE ATTENUATOR"/>
    <property type="match status" value="1"/>
</dbReference>
<dbReference type="CTD" id="151888"/>
<dbReference type="KEGG" id="cgob:115016741"/>
<evidence type="ECO:0000256" key="2">
    <source>
        <dbReference type="SAM" id="Phobius"/>
    </source>
</evidence>
<dbReference type="PROSITE" id="PS50835">
    <property type="entry name" value="IG_LIKE"/>
    <property type="match status" value="1"/>
</dbReference>
<dbReference type="OrthoDB" id="9947981at2759"/>
<dbReference type="GO" id="GO:0005886">
    <property type="term" value="C:plasma membrane"/>
    <property type="evidence" value="ECO:0007669"/>
    <property type="project" value="InterPro"/>
</dbReference>
<evidence type="ECO:0000313" key="5">
    <source>
        <dbReference type="Proteomes" id="UP000504630"/>
    </source>
</evidence>
<feature type="domain" description="Ig-like" evidence="4">
    <location>
        <begin position="48"/>
        <end position="141"/>
    </location>
</feature>
<dbReference type="SMART" id="SM00408">
    <property type="entry name" value="IGc2"/>
    <property type="match status" value="1"/>
</dbReference>
<feature type="chain" id="PRO_5026680274" evidence="3">
    <location>
        <begin position="35"/>
        <end position="335"/>
    </location>
</feature>
<dbReference type="PANTHER" id="PTHR37996">
    <property type="entry name" value="B- AND T-LYMPHOCYTE ATTENUATOR"/>
    <property type="match status" value="1"/>
</dbReference>